<dbReference type="InterPro" id="IPR018020">
    <property type="entry name" value="OHCU_decarboxylase"/>
</dbReference>
<feature type="domain" description="Oxo-4-hydroxy-4-carboxy-5-ureidoimidazoline decarboxylase" evidence="7">
    <location>
        <begin position="9"/>
        <end position="164"/>
    </location>
</feature>
<keyword evidence="6 8" id="KW-0456">Lyase</keyword>
<evidence type="ECO:0000256" key="6">
    <source>
        <dbReference type="ARBA" id="ARBA00023239"/>
    </source>
</evidence>
<keyword evidence="4" id="KW-0659">Purine metabolism</keyword>
<dbReference type="PANTHER" id="PTHR43466">
    <property type="entry name" value="2-OXO-4-HYDROXY-4-CARBOXY-5-UREIDOIMIDAZOLINE DECARBOXYLASE-RELATED"/>
    <property type="match status" value="1"/>
</dbReference>
<comment type="caution">
    <text evidence="8">The sequence shown here is derived from an EMBL/GenBank/DDBJ whole genome shotgun (WGS) entry which is preliminary data.</text>
</comment>
<evidence type="ECO:0000259" key="7">
    <source>
        <dbReference type="Pfam" id="PF09349"/>
    </source>
</evidence>
<dbReference type="EMBL" id="JACHDY010000006">
    <property type="protein sequence ID" value="MBB5319139.1"/>
    <property type="molecule type" value="Genomic_DNA"/>
</dbReference>
<dbReference type="EC" id="4.1.1.97" evidence="3"/>
<evidence type="ECO:0000256" key="5">
    <source>
        <dbReference type="ARBA" id="ARBA00022793"/>
    </source>
</evidence>
<comment type="catalytic activity">
    <reaction evidence="1">
        <text>5-hydroxy-2-oxo-4-ureido-2,5-dihydro-1H-imidazole-5-carboxylate + H(+) = (S)-allantoin + CO2</text>
        <dbReference type="Rhea" id="RHEA:26301"/>
        <dbReference type="ChEBI" id="CHEBI:15378"/>
        <dbReference type="ChEBI" id="CHEBI:15678"/>
        <dbReference type="ChEBI" id="CHEBI:16526"/>
        <dbReference type="ChEBI" id="CHEBI:58639"/>
        <dbReference type="EC" id="4.1.1.97"/>
    </reaction>
</comment>
<keyword evidence="5" id="KW-0210">Decarboxylase</keyword>
<dbReference type="GO" id="GO:0006144">
    <property type="term" value="P:purine nucleobase metabolic process"/>
    <property type="evidence" value="ECO:0007669"/>
    <property type="project" value="UniProtKB-KW"/>
</dbReference>
<name>A0A7W8MUC0_9BACT</name>
<evidence type="ECO:0000256" key="1">
    <source>
        <dbReference type="ARBA" id="ARBA00001163"/>
    </source>
</evidence>
<dbReference type="Proteomes" id="UP000568106">
    <property type="component" value="Unassembled WGS sequence"/>
</dbReference>
<evidence type="ECO:0000256" key="3">
    <source>
        <dbReference type="ARBA" id="ARBA00012257"/>
    </source>
</evidence>
<dbReference type="NCBIfam" id="NF010372">
    <property type="entry name" value="PRK13798.1"/>
    <property type="match status" value="1"/>
</dbReference>
<dbReference type="GO" id="GO:0051997">
    <property type="term" value="F:2-oxo-4-hydroxy-4-carboxy-5-ureidoimidazoline decarboxylase activity"/>
    <property type="evidence" value="ECO:0007669"/>
    <property type="project" value="UniProtKB-EC"/>
</dbReference>
<evidence type="ECO:0000256" key="4">
    <source>
        <dbReference type="ARBA" id="ARBA00022631"/>
    </source>
</evidence>
<dbReference type="SUPFAM" id="SSF158694">
    <property type="entry name" value="UraD-Like"/>
    <property type="match status" value="1"/>
</dbReference>
<organism evidence="8 9">
    <name type="scientific">Tunturiibacter empetritectus</name>
    <dbReference type="NCBI Taxonomy" id="3069691"/>
    <lineage>
        <taxon>Bacteria</taxon>
        <taxon>Pseudomonadati</taxon>
        <taxon>Acidobacteriota</taxon>
        <taxon>Terriglobia</taxon>
        <taxon>Terriglobales</taxon>
        <taxon>Acidobacteriaceae</taxon>
        <taxon>Tunturiibacter</taxon>
    </lineage>
</organism>
<keyword evidence="9" id="KW-1185">Reference proteome</keyword>
<dbReference type="InterPro" id="IPR017595">
    <property type="entry name" value="OHCU_decarboxylase-2"/>
</dbReference>
<gene>
    <name evidence="8" type="ORF">HDF09_003838</name>
</gene>
<evidence type="ECO:0000313" key="9">
    <source>
        <dbReference type="Proteomes" id="UP000568106"/>
    </source>
</evidence>
<evidence type="ECO:0000256" key="2">
    <source>
        <dbReference type="ARBA" id="ARBA00004754"/>
    </source>
</evidence>
<dbReference type="Gene3D" id="1.10.3330.10">
    <property type="entry name" value="Oxo-4-hydroxy-4-carboxy-5-ureidoimidazoline decarboxylase"/>
    <property type="match status" value="1"/>
</dbReference>
<sequence length="171" mass="19181">MNKVLARWNSLDHATAAREALPCCGSHAWAAALASTRPIADETSLIETSAVIWRNLPEQAWQEAFDSHPRIGQNHAQTHATEESLRWSAQEQRAALSEDHAAKLALEAANGLYEERFGRIFIVCATSKSSAEILAILQARMQNDASTELREAVEQQRQITQLRLHRWLESE</sequence>
<proteinExistence type="predicted"/>
<dbReference type="GO" id="GO:0019628">
    <property type="term" value="P:urate catabolic process"/>
    <property type="evidence" value="ECO:0007669"/>
    <property type="project" value="TreeGrafter"/>
</dbReference>
<dbReference type="Pfam" id="PF09349">
    <property type="entry name" value="OHCU_decarbox"/>
    <property type="match status" value="1"/>
</dbReference>
<dbReference type="AlphaFoldDB" id="A0A7W8MUC0"/>
<dbReference type="PANTHER" id="PTHR43466:SF1">
    <property type="entry name" value="2-OXO-4-HYDROXY-4-CARBOXY-5-UREIDOIMIDAZOLINE DECARBOXYLASE-RELATED"/>
    <property type="match status" value="1"/>
</dbReference>
<protein>
    <recommendedName>
        <fullName evidence="3">2-oxo-4-hydroxy-4-carboxy-5-ureidoimidazoline decarboxylase</fullName>
        <ecNumber evidence="3">4.1.1.97</ecNumber>
    </recommendedName>
</protein>
<evidence type="ECO:0000313" key="8">
    <source>
        <dbReference type="EMBL" id="MBB5319139.1"/>
    </source>
</evidence>
<dbReference type="InterPro" id="IPR036778">
    <property type="entry name" value="OHCU_decarboxylase_sf"/>
</dbReference>
<accession>A0A7W8MUC0</accession>
<reference evidence="8" key="1">
    <citation type="submission" date="2020-08" db="EMBL/GenBank/DDBJ databases">
        <title>Genomic Encyclopedia of Type Strains, Phase IV (KMG-V): Genome sequencing to study the core and pangenomes of soil and plant-associated prokaryotes.</title>
        <authorList>
            <person name="Whitman W."/>
        </authorList>
    </citation>
    <scope>NUCLEOTIDE SEQUENCE [LARGE SCALE GENOMIC DNA]</scope>
    <source>
        <strain evidence="8">M8UP27</strain>
    </source>
</reference>
<dbReference type="NCBIfam" id="TIGR03180">
    <property type="entry name" value="UraD_2"/>
    <property type="match status" value="1"/>
</dbReference>
<comment type="pathway">
    <text evidence="2">Purine metabolism; urate degradation; (S)-allantoin from urate: step 3/3.</text>
</comment>